<dbReference type="PANTHER" id="PTHR32432">
    <property type="entry name" value="CELL DIVISION PROTEIN FTSA-RELATED"/>
    <property type="match status" value="1"/>
</dbReference>
<dbReference type="Gene3D" id="3.30.1490.300">
    <property type="match status" value="1"/>
</dbReference>
<dbReference type="InterPro" id="IPR005883">
    <property type="entry name" value="PilM"/>
</dbReference>
<keyword evidence="2" id="KW-1185">Reference proteome</keyword>
<sequence>MALSLFSGRSKVVNLVLNDHSIRYVELKQKNPAMPHQYGQRYLPPGIISDGKIQDFDTLVNILDECIDDWKIAKREIRFTVPDSLVIIRKVSIPADVKEDEIHGYLYLELGTSIHLPFEDPVFDIITLGVEDQKQEILVFAAPEKYVTEYADLFKSTKLKPIAADISPLAIYRLYHQNDMAWENEVLLSIQFDLDVVSMCVFEEHIPVFMRHIPGDLKENWKVKRGRERGTEQELVYEGEFSELTFQLEDIYRDIAKLMDFYRYSLTHGKNEVTRILVNGDHPMFDRVIMDMKERFEIPVDTLKVIMHGSGQELLPNSFHLALGLGLKEVQ</sequence>
<dbReference type="Proteomes" id="UP000761411">
    <property type="component" value="Unassembled WGS sequence"/>
</dbReference>
<evidence type="ECO:0000313" key="2">
    <source>
        <dbReference type="Proteomes" id="UP000761411"/>
    </source>
</evidence>
<dbReference type="AlphaFoldDB" id="A0A944CLB9"/>
<gene>
    <name evidence="1" type="ORF">DYI25_11550</name>
</gene>
<comment type="caution">
    <text evidence="1">The sequence shown here is derived from an EMBL/GenBank/DDBJ whole genome shotgun (WGS) entry which is preliminary data.</text>
</comment>
<dbReference type="Gene3D" id="3.30.420.40">
    <property type="match status" value="2"/>
</dbReference>
<name>A0A944CLB9_9BACI</name>
<dbReference type="RefSeq" id="WP_213368866.1">
    <property type="nucleotide sequence ID" value="NZ_QTKX01000001.1"/>
</dbReference>
<dbReference type="InterPro" id="IPR050696">
    <property type="entry name" value="FtsA/MreB"/>
</dbReference>
<proteinExistence type="predicted"/>
<dbReference type="EMBL" id="QTKX01000001">
    <property type="protein sequence ID" value="MBS8265078.1"/>
    <property type="molecule type" value="Genomic_DNA"/>
</dbReference>
<accession>A0A944CLB9</accession>
<evidence type="ECO:0000313" key="1">
    <source>
        <dbReference type="EMBL" id="MBS8265078.1"/>
    </source>
</evidence>
<protein>
    <submittedName>
        <fullName evidence="1">Pilus assembly protein PilM</fullName>
    </submittedName>
</protein>
<dbReference type="PANTHER" id="PTHR32432:SF3">
    <property type="entry name" value="ETHANOLAMINE UTILIZATION PROTEIN EUTJ"/>
    <property type="match status" value="1"/>
</dbReference>
<dbReference type="Pfam" id="PF11104">
    <property type="entry name" value="PilM_2"/>
    <property type="match status" value="1"/>
</dbReference>
<reference evidence="1 2" key="1">
    <citation type="journal article" date="2021" name="Microorganisms">
        <title>Bacterial Dimethylsulfoniopropionate Biosynthesis in the East China Sea.</title>
        <authorList>
            <person name="Liu J."/>
            <person name="Zhang Y."/>
            <person name="Liu J."/>
            <person name="Zhong H."/>
            <person name="Williams B.T."/>
            <person name="Zheng Y."/>
            <person name="Curson A.R.J."/>
            <person name="Sun C."/>
            <person name="Sun H."/>
            <person name="Song D."/>
            <person name="Wagner Mackenzie B."/>
            <person name="Bermejo Martinez A."/>
            <person name="Todd J.D."/>
            <person name="Zhang X.H."/>
        </authorList>
    </citation>
    <scope>NUCLEOTIDE SEQUENCE [LARGE SCALE GENOMIC DNA]</scope>
    <source>
        <strain evidence="1 2">ESS08</strain>
    </source>
</reference>
<organism evidence="1 2">
    <name type="scientific">Mesobacillus boroniphilus</name>
    <dbReference type="NCBI Taxonomy" id="308892"/>
    <lineage>
        <taxon>Bacteria</taxon>
        <taxon>Bacillati</taxon>
        <taxon>Bacillota</taxon>
        <taxon>Bacilli</taxon>
        <taxon>Bacillales</taxon>
        <taxon>Bacillaceae</taxon>
        <taxon>Mesobacillus</taxon>
    </lineage>
</organism>